<gene>
    <name evidence="2" type="ORF">NCTC13028_00974</name>
    <name evidence="1" type="ORF">SAMN05216497_1212</name>
</gene>
<proteinExistence type="predicted"/>
<dbReference type="Proteomes" id="UP000198811">
    <property type="component" value="Unassembled WGS sequence"/>
</dbReference>
<dbReference type="GeneID" id="70576391"/>
<organism evidence="2 4">
    <name type="scientific">Clostridium cochlearium</name>
    <dbReference type="NCBI Taxonomy" id="1494"/>
    <lineage>
        <taxon>Bacteria</taxon>
        <taxon>Bacillati</taxon>
        <taxon>Bacillota</taxon>
        <taxon>Clostridia</taxon>
        <taxon>Eubacteriales</taxon>
        <taxon>Clostridiaceae</taxon>
        <taxon>Clostridium</taxon>
    </lineage>
</organism>
<name>A0A239ZBU5_CLOCO</name>
<dbReference type="RefSeq" id="WP_242868141.1">
    <property type="nucleotide sequence ID" value="NZ_FNGL01000021.1"/>
</dbReference>
<reference evidence="2 4" key="2">
    <citation type="submission" date="2018-06" db="EMBL/GenBank/DDBJ databases">
        <authorList>
            <consortium name="Pathogen Informatics"/>
            <person name="Doyle S."/>
        </authorList>
    </citation>
    <scope>NUCLEOTIDE SEQUENCE [LARGE SCALE GENOMIC DNA]</scope>
    <source>
        <strain evidence="2 4">NCTC13028</strain>
    </source>
</reference>
<accession>A0A239ZBU5</accession>
<protein>
    <submittedName>
        <fullName evidence="2">Uncharacterized protein</fullName>
    </submittedName>
</protein>
<keyword evidence="3" id="KW-1185">Reference proteome</keyword>
<evidence type="ECO:0000313" key="4">
    <source>
        <dbReference type="Proteomes" id="UP000250223"/>
    </source>
</evidence>
<dbReference type="STRING" id="1494.SAMN05216497_1212"/>
<evidence type="ECO:0000313" key="2">
    <source>
        <dbReference type="EMBL" id="SQB34080.1"/>
    </source>
</evidence>
<evidence type="ECO:0000313" key="1">
    <source>
        <dbReference type="EMBL" id="SDL34270.1"/>
    </source>
</evidence>
<dbReference type="AlphaFoldDB" id="A0A239ZBU5"/>
<dbReference type="EMBL" id="FNGL01000021">
    <property type="protein sequence ID" value="SDL34270.1"/>
    <property type="molecule type" value="Genomic_DNA"/>
</dbReference>
<evidence type="ECO:0000313" key="3">
    <source>
        <dbReference type="Proteomes" id="UP000198811"/>
    </source>
</evidence>
<dbReference type="Proteomes" id="UP000250223">
    <property type="component" value="Unassembled WGS sequence"/>
</dbReference>
<sequence length="163" mass="18434">MDDINIYKDDIEISDFSMDEELDLSRFCENDSMTQSIHFNPCELCKTASLDPIDISRSETRLLRTRVVLRNVCYGREITVGCIVINKYGKVLAFKADTFVASRDKYTSSSDDGLVYDKGCCGHGRSCGTVRRTFDFLLPQHDLCESLDLRVRVVANYTSPCSS</sequence>
<reference evidence="1 3" key="1">
    <citation type="submission" date="2016-10" db="EMBL/GenBank/DDBJ databases">
        <authorList>
            <person name="Varghese N."/>
            <person name="Submissions S."/>
        </authorList>
    </citation>
    <scope>NUCLEOTIDE SEQUENCE [LARGE SCALE GENOMIC DNA]</scope>
    <source>
        <strain evidence="1 3">NLAE-zl-C224</strain>
    </source>
</reference>
<dbReference type="EMBL" id="UAWC01000006">
    <property type="protein sequence ID" value="SQB34080.1"/>
    <property type="molecule type" value="Genomic_DNA"/>
</dbReference>